<accession>A0AB34KTQ3</accession>
<dbReference type="Proteomes" id="UP000803884">
    <property type="component" value="Unassembled WGS sequence"/>
</dbReference>
<comment type="caution">
    <text evidence="2">The sequence shown here is derived from an EMBL/GenBank/DDBJ whole genome shotgun (WGS) entry which is preliminary data.</text>
</comment>
<gene>
    <name evidence="2" type="ORF">WHR41_03023</name>
</gene>
<evidence type="ECO:0000256" key="1">
    <source>
        <dbReference type="SAM" id="MobiDB-lite"/>
    </source>
</evidence>
<dbReference type="AlphaFoldDB" id="A0AB34KTQ3"/>
<proteinExistence type="predicted"/>
<name>A0AB34KTQ3_9PEZI</name>
<sequence>MGFLDGDFFGGSSSTYGGNTRHRSRSGTRSTSGRTYYARPSNSRSNSYFGGAGGNYSSSRGFFSSSGSGGSSYYKRRPRDGYIQYLVHRLQRLLKDLWQYFRRHPVKAFFAVIVPLISAGGAIGGLLKGMGVRLPPGMSDVFGTGSTSRGGGGYYGSRGYGGSSSGGFGDFFGGGGAGMMDNAGNILKIARMFV</sequence>
<evidence type="ECO:0000313" key="3">
    <source>
        <dbReference type="Proteomes" id="UP000803884"/>
    </source>
</evidence>
<organism evidence="2 3">
    <name type="scientific">Cladosporium halotolerans</name>
    <dbReference type="NCBI Taxonomy" id="1052096"/>
    <lineage>
        <taxon>Eukaryota</taxon>
        <taxon>Fungi</taxon>
        <taxon>Dikarya</taxon>
        <taxon>Ascomycota</taxon>
        <taxon>Pezizomycotina</taxon>
        <taxon>Dothideomycetes</taxon>
        <taxon>Dothideomycetidae</taxon>
        <taxon>Cladosporiales</taxon>
        <taxon>Cladosporiaceae</taxon>
        <taxon>Cladosporium</taxon>
    </lineage>
</organism>
<dbReference type="RefSeq" id="XP_069231489.1">
    <property type="nucleotide sequence ID" value="XM_069371629.1"/>
</dbReference>
<dbReference type="GeneID" id="96004467"/>
<dbReference type="EMBL" id="JAAQHG020000007">
    <property type="protein sequence ID" value="KAL1588384.1"/>
    <property type="molecule type" value="Genomic_DNA"/>
</dbReference>
<evidence type="ECO:0000313" key="2">
    <source>
        <dbReference type="EMBL" id="KAL1588384.1"/>
    </source>
</evidence>
<feature type="region of interest" description="Disordered" evidence="1">
    <location>
        <begin position="15"/>
        <end position="39"/>
    </location>
</feature>
<protein>
    <submittedName>
        <fullName evidence="2">Uncharacterized protein</fullName>
    </submittedName>
</protein>
<reference evidence="2 3" key="1">
    <citation type="journal article" date="2020" name="Microbiol. Resour. Announc.">
        <title>Draft Genome Sequence of a Cladosporium Species Isolated from the Mesophotic Ascidian Didemnum maculosum.</title>
        <authorList>
            <person name="Gioti A."/>
            <person name="Siaperas R."/>
            <person name="Nikolaivits E."/>
            <person name="Le Goff G."/>
            <person name="Ouazzani J."/>
            <person name="Kotoulas G."/>
            <person name="Topakas E."/>
        </authorList>
    </citation>
    <scope>NUCLEOTIDE SEQUENCE [LARGE SCALE GENOMIC DNA]</scope>
    <source>
        <strain evidence="2 3">TM138-S3</strain>
    </source>
</reference>
<keyword evidence="3" id="KW-1185">Reference proteome</keyword>